<keyword evidence="10" id="KW-1185">Reference proteome</keyword>
<feature type="compositionally biased region" description="Basic and acidic residues" evidence="6">
    <location>
        <begin position="63"/>
        <end position="74"/>
    </location>
</feature>
<protein>
    <recommendedName>
        <fullName evidence="11">Stress response RCI peptide</fullName>
    </recommendedName>
</protein>
<dbReference type="PANTHER" id="PTHR21659:SF57">
    <property type="entry name" value="PLASMA MEMBRANE PROTEOLIPID 31"/>
    <property type="match status" value="1"/>
</dbReference>
<keyword evidence="5 7" id="KW-0472">Membrane</keyword>
<evidence type="ECO:0000256" key="1">
    <source>
        <dbReference type="ARBA" id="ARBA00004370"/>
    </source>
</evidence>
<evidence type="ECO:0000256" key="4">
    <source>
        <dbReference type="ARBA" id="ARBA00022989"/>
    </source>
</evidence>
<organism evidence="9 10">
    <name type="scientific">Pseudopithomyces chartarum</name>
    <dbReference type="NCBI Taxonomy" id="1892770"/>
    <lineage>
        <taxon>Eukaryota</taxon>
        <taxon>Fungi</taxon>
        <taxon>Dikarya</taxon>
        <taxon>Ascomycota</taxon>
        <taxon>Pezizomycotina</taxon>
        <taxon>Dothideomycetes</taxon>
        <taxon>Pleosporomycetidae</taxon>
        <taxon>Pleosporales</taxon>
        <taxon>Massarineae</taxon>
        <taxon>Didymosphaeriaceae</taxon>
        <taxon>Pseudopithomyces</taxon>
    </lineage>
</organism>
<dbReference type="Proteomes" id="UP001280581">
    <property type="component" value="Unassembled WGS sequence"/>
</dbReference>
<dbReference type="PROSITE" id="PS01309">
    <property type="entry name" value="UPF0057"/>
    <property type="match status" value="1"/>
</dbReference>
<evidence type="ECO:0008006" key="11">
    <source>
        <dbReference type="Google" id="ProtNLM"/>
    </source>
</evidence>
<sequence>MCGTDCFLMLLAFLFPPIGVWVKRGVCSADSLINLALCCLGFLPGMIHAWYIILNNPEHDYEHVPDGERQDRSHTTRYHVSYNGPAPQGGQMNYGTVGSQPSEGPFPGQQSGTTNAFKQPQQNKSVQPHHGTAGQGVGGGESSSEQPSGPPPTYADVIKGDHKQQNP</sequence>
<feature type="transmembrane region" description="Helical" evidence="7">
    <location>
        <begin position="32"/>
        <end position="53"/>
    </location>
</feature>
<accession>A0AAN6REL4</accession>
<dbReference type="Pfam" id="PF01679">
    <property type="entry name" value="Pmp3"/>
    <property type="match status" value="1"/>
</dbReference>
<keyword evidence="4 7" id="KW-1133">Transmembrane helix</keyword>
<feature type="signal peptide" evidence="8">
    <location>
        <begin position="1"/>
        <end position="22"/>
    </location>
</feature>
<comment type="similarity">
    <text evidence="2">Belongs to the UPF0057 (PMP3) family.</text>
</comment>
<name>A0AAN6REL4_9PLEO</name>
<evidence type="ECO:0000256" key="8">
    <source>
        <dbReference type="SAM" id="SignalP"/>
    </source>
</evidence>
<comment type="subcellular location">
    <subcellularLocation>
        <location evidence="1">Membrane</location>
    </subcellularLocation>
</comment>
<evidence type="ECO:0000256" key="2">
    <source>
        <dbReference type="ARBA" id="ARBA00009530"/>
    </source>
</evidence>
<gene>
    <name evidence="9" type="ORF">GRF29_154g555344</name>
</gene>
<dbReference type="PANTHER" id="PTHR21659">
    <property type="entry name" value="HYDROPHOBIC PROTEIN RCI2 LOW TEMPERATURE AND SALT RESPONSIVE PROTEIN LTI6 -RELATED"/>
    <property type="match status" value="1"/>
</dbReference>
<evidence type="ECO:0000256" key="7">
    <source>
        <dbReference type="SAM" id="Phobius"/>
    </source>
</evidence>
<reference evidence="9 10" key="1">
    <citation type="submission" date="2021-02" db="EMBL/GenBank/DDBJ databases">
        <title>Genome assembly of Pseudopithomyces chartarum.</title>
        <authorList>
            <person name="Jauregui R."/>
            <person name="Singh J."/>
            <person name="Voisey C."/>
        </authorList>
    </citation>
    <scope>NUCLEOTIDE SEQUENCE [LARGE SCALE GENOMIC DNA]</scope>
    <source>
        <strain evidence="9 10">AGR01</strain>
    </source>
</reference>
<evidence type="ECO:0000313" key="9">
    <source>
        <dbReference type="EMBL" id="KAK3202746.1"/>
    </source>
</evidence>
<dbReference type="InterPro" id="IPR000612">
    <property type="entry name" value="PMP3"/>
</dbReference>
<feature type="region of interest" description="Disordered" evidence="6">
    <location>
        <begin position="63"/>
        <end position="167"/>
    </location>
</feature>
<evidence type="ECO:0000313" key="10">
    <source>
        <dbReference type="Proteomes" id="UP001280581"/>
    </source>
</evidence>
<dbReference type="GO" id="GO:0016020">
    <property type="term" value="C:membrane"/>
    <property type="evidence" value="ECO:0007669"/>
    <property type="project" value="UniProtKB-SubCell"/>
</dbReference>
<evidence type="ECO:0000256" key="5">
    <source>
        <dbReference type="ARBA" id="ARBA00023136"/>
    </source>
</evidence>
<evidence type="ECO:0000256" key="3">
    <source>
        <dbReference type="ARBA" id="ARBA00022692"/>
    </source>
</evidence>
<feature type="compositionally biased region" description="Basic and acidic residues" evidence="6">
    <location>
        <begin position="158"/>
        <end position="167"/>
    </location>
</feature>
<comment type="caution">
    <text evidence="9">The sequence shown here is derived from an EMBL/GenBank/DDBJ whole genome shotgun (WGS) entry which is preliminary data.</text>
</comment>
<feature type="chain" id="PRO_5042988493" description="Stress response RCI peptide" evidence="8">
    <location>
        <begin position="23"/>
        <end position="167"/>
    </location>
</feature>
<evidence type="ECO:0000256" key="6">
    <source>
        <dbReference type="SAM" id="MobiDB-lite"/>
    </source>
</evidence>
<feature type="compositionally biased region" description="Polar residues" evidence="6">
    <location>
        <begin position="90"/>
        <end position="126"/>
    </location>
</feature>
<dbReference type="EMBL" id="WVTA01000013">
    <property type="protein sequence ID" value="KAK3202746.1"/>
    <property type="molecule type" value="Genomic_DNA"/>
</dbReference>
<dbReference type="AlphaFoldDB" id="A0AAN6REL4"/>
<keyword evidence="3 7" id="KW-0812">Transmembrane</keyword>
<proteinExistence type="inferred from homology"/>
<keyword evidence="8" id="KW-0732">Signal</keyword>